<feature type="chain" id="PRO_5046268014" description="DUF5666 domain-containing protein" evidence="1">
    <location>
        <begin position="29"/>
        <end position="119"/>
    </location>
</feature>
<sequence length="119" mass="11541">MGARMTSPASALAPATLLLVLAALPALAADPALKLHQGDIFTDPVGSVMQVSITNGTAATIGSAVVTCAFTAKGKAAGSASTTIFNIVAGAKGEDQVHLMGASADAASCTITATTPATN</sequence>
<evidence type="ECO:0000256" key="1">
    <source>
        <dbReference type="SAM" id="SignalP"/>
    </source>
</evidence>
<dbReference type="EMBL" id="JAHCQH010000015">
    <property type="protein sequence ID" value="MBS9476854.1"/>
    <property type="molecule type" value="Genomic_DNA"/>
</dbReference>
<accession>A0ABS5R5A1</accession>
<name>A0ABS5R5A1_9HYPH</name>
<keyword evidence="3" id="KW-1185">Reference proteome</keyword>
<feature type="signal peptide" evidence="1">
    <location>
        <begin position="1"/>
        <end position="28"/>
    </location>
</feature>
<protein>
    <recommendedName>
        <fullName evidence="4">DUF5666 domain-containing protein</fullName>
    </recommendedName>
</protein>
<gene>
    <name evidence="2" type="ORF">KIP89_07015</name>
</gene>
<proteinExistence type="predicted"/>
<evidence type="ECO:0000313" key="3">
    <source>
        <dbReference type="Proteomes" id="UP001166585"/>
    </source>
</evidence>
<evidence type="ECO:0000313" key="2">
    <source>
        <dbReference type="EMBL" id="MBS9476854.1"/>
    </source>
</evidence>
<comment type="caution">
    <text evidence="2">The sequence shown here is derived from an EMBL/GenBank/DDBJ whole genome shotgun (WGS) entry which is preliminary data.</text>
</comment>
<evidence type="ECO:0008006" key="4">
    <source>
        <dbReference type="Google" id="ProtNLM"/>
    </source>
</evidence>
<dbReference type="Proteomes" id="UP001166585">
    <property type="component" value="Unassembled WGS sequence"/>
</dbReference>
<keyword evidence="1" id="KW-0732">Signal</keyword>
<organism evidence="2 3">
    <name type="scientific">Ancylobacter radicis</name>
    <dbReference type="NCBI Taxonomy" id="2836179"/>
    <lineage>
        <taxon>Bacteria</taxon>
        <taxon>Pseudomonadati</taxon>
        <taxon>Pseudomonadota</taxon>
        <taxon>Alphaproteobacteria</taxon>
        <taxon>Hyphomicrobiales</taxon>
        <taxon>Xanthobacteraceae</taxon>
        <taxon>Ancylobacter</taxon>
    </lineage>
</organism>
<reference evidence="2" key="1">
    <citation type="submission" date="2021-05" db="EMBL/GenBank/DDBJ databases">
        <authorList>
            <person name="Sun Q."/>
            <person name="Inoue M."/>
        </authorList>
    </citation>
    <scope>NUCLEOTIDE SEQUENCE</scope>
    <source>
        <strain evidence="2">VKM B-3255</strain>
    </source>
</reference>